<dbReference type="InterPro" id="IPR027417">
    <property type="entry name" value="P-loop_NTPase"/>
</dbReference>
<accession>F2L1J6</accession>
<dbReference type="PROSITE" id="PS50893">
    <property type="entry name" value="ABC_TRANSPORTER_2"/>
    <property type="match status" value="1"/>
</dbReference>
<dbReference type="SUPFAM" id="SSF52540">
    <property type="entry name" value="P-loop containing nucleoside triphosphate hydrolases"/>
    <property type="match status" value="1"/>
</dbReference>
<name>F2L1J6_THEU7</name>
<dbReference type="GO" id="GO:0015807">
    <property type="term" value="P:L-amino acid transport"/>
    <property type="evidence" value="ECO:0007669"/>
    <property type="project" value="TreeGrafter"/>
</dbReference>
<evidence type="ECO:0000256" key="1">
    <source>
        <dbReference type="ARBA" id="ARBA00005417"/>
    </source>
</evidence>
<dbReference type="eggNOG" id="arCOG00924">
    <property type="taxonomic scope" value="Archaea"/>
</dbReference>
<keyword evidence="2" id="KW-0813">Transport</keyword>
<dbReference type="STRING" id="999630.TUZN_0166"/>
<dbReference type="GeneID" id="10359715"/>
<dbReference type="PROSITE" id="PS00211">
    <property type="entry name" value="ABC_TRANSPORTER_1"/>
    <property type="match status" value="1"/>
</dbReference>
<keyword evidence="8" id="KW-1185">Reference proteome</keyword>
<proteinExistence type="inferred from homology"/>
<dbReference type="Pfam" id="PF00005">
    <property type="entry name" value="ABC_tran"/>
    <property type="match status" value="1"/>
</dbReference>
<dbReference type="AlphaFoldDB" id="F2L1J6"/>
<dbReference type="InterPro" id="IPR003439">
    <property type="entry name" value="ABC_transporter-like_ATP-bd"/>
</dbReference>
<dbReference type="GO" id="GO:0015658">
    <property type="term" value="F:branched-chain amino acid transmembrane transporter activity"/>
    <property type="evidence" value="ECO:0007669"/>
    <property type="project" value="TreeGrafter"/>
</dbReference>
<evidence type="ECO:0000256" key="2">
    <source>
        <dbReference type="ARBA" id="ARBA00022448"/>
    </source>
</evidence>
<dbReference type="InterPro" id="IPR003593">
    <property type="entry name" value="AAA+_ATPase"/>
</dbReference>
<dbReference type="GO" id="GO:0016887">
    <property type="term" value="F:ATP hydrolysis activity"/>
    <property type="evidence" value="ECO:0007669"/>
    <property type="project" value="InterPro"/>
</dbReference>
<evidence type="ECO:0000259" key="6">
    <source>
        <dbReference type="PROSITE" id="PS50893"/>
    </source>
</evidence>
<dbReference type="OrthoDB" id="97750at2157"/>
<keyword evidence="4" id="KW-0067">ATP-binding</keyword>
<reference key="2">
    <citation type="submission" date="2011-03" db="EMBL/GenBank/DDBJ databases">
        <title>Complete genome sequence of the thermoacidophilic crenarchaeon Thermoproteus uzoniensis 768-20.</title>
        <authorList>
            <person name="Mardanov A.V."/>
            <person name="Gumerov V.M."/>
            <person name="Beletsky A.V."/>
            <person name="Prokofeva M.I."/>
            <person name="Bonch-Osmolovskaya E.A."/>
            <person name="Ravin N.V."/>
            <person name="Skryabin K.G."/>
        </authorList>
    </citation>
    <scope>NUCLEOTIDE SEQUENCE</scope>
    <source>
        <strain>768-20</strain>
    </source>
</reference>
<dbReference type="GO" id="GO:0005524">
    <property type="term" value="F:ATP binding"/>
    <property type="evidence" value="ECO:0007669"/>
    <property type="project" value="UniProtKB-KW"/>
</dbReference>
<dbReference type="HOGENOM" id="CLU_000604_1_2_2"/>
<dbReference type="RefSeq" id="WP_013679002.1">
    <property type="nucleotide sequence ID" value="NC_015315.1"/>
</dbReference>
<sequence length="234" mass="25595">MALRVEELSSGYGKVQVLFDISLEANDKSITALIGPNGAGKTTTLLSIMGVVKPWRGRITFNGNDVTYMPPHKKVELGIVLVPEGRRLFPNMTVEENLIMGAYIKRARQHLHDSLDYVYTLFPRLKERRKQKAGTLSGGEQQMLAIARALMSRPSLLLVDEPSAGLAPKVVSELLETFKQIKENITIVLVEQNVSAALAVADTGYVLENGKIVLSGPAADLLESDHVKKAYLGV</sequence>
<dbReference type="Proteomes" id="UP000008138">
    <property type="component" value="Chromosome"/>
</dbReference>
<organism evidence="7 8">
    <name type="scientific">Thermoproteus uzoniensis (strain 768-20)</name>
    <dbReference type="NCBI Taxonomy" id="999630"/>
    <lineage>
        <taxon>Archaea</taxon>
        <taxon>Thermoproteota</taxon>
        <taxon>Thermoprotei</taxon>
        <taxon>Thermoproteales</taxon>
        <taxon>Thermoproteaceae</taxon>
        <taxon>Thermoproteus</taxon>
    </lineage>
</organism>
<evidence type="ECO:0000313" key="8">
    <source>
        <dbReference type="Proteomes" id="UP000008138"/>
    </source>
</evidence>
<protein>
    <submittedName>
        <fullName evidence="7">ABC transporter related protein</fullName>
    </submittedName>
</protein>
<evidence type="ECO:0000256" key="5">
    <source>
        <dbReference type="ARBA" id="ARBA00022970"/>
    </source>
</evidence>
<dbReference type="EMBL" id="CP002590">
    <property type="protein sequence ID" value="AEA11666.1"/>
    <property type="molecule type" value="Genomic_DNA"/>
</dbReference>
<dbReference type="KEGG" id="tuz:TUZN_0166"/>
<gene>
    <name evidence="7" type="ordered locus">TUZN_0166</name>
</gene>
<reference evidence="7 8" key="1">
    <citation type="journal article" date="2011" name="J. Bacteriol.">
        <title>Complete genome sequence of the thermoacidophilic crenarchaeon Thermoproteus uzoniensis 768-20.</title>
        <authorList>
            <person name="Mardanov A.V."/>
            <person name="Gumerov V.M."/>
            <person name="Beletsky A.V."/>
            <person name="Prokofeva M.I."/>
            <person name="Bonch-Osmolovskaya E.A."/>
            <person name="Ravin N.V."/>
            <person name="Skryabin K.G."/>
        </authorList>
    </citation>
    <scope>NUCLEOTIDE SEQUENCE [LARGE SCALE GENOMIC DNA]</scope>
    <source>
        <strain evidence="7 8">768-20</strain>
    </source>
</reference>
<dbReference type="Gene3D" id="3.40.50.300">
    <property type="entry name" value="P-loop containing nucleotide triphosphate hydrolases"/>
    <property type="match status" value="1"/>
</dbReference>
<keyword evidence="5" id="KW-0029">Amino-acid transport</keyword>
<dbReference type="PANTHER" id="PTHR43820">
    <property type="entry name" value="HIGH-AFFINITY BRANCHED-CHAIN AMINO ACID TRANSPORT ATP-BINDING PROTEIN LIVF"/>
    <property type="match status" value="1"/>
</dbReference>
<evidence type="ECO:0000256" key="3">
    <source>
        <dbReference type="ARBA" id="ARBA00022741"/>
    </source>
</evidence>
<comment type="similarity">
    <text evidence="1">Belongs to the ABC transporter superfamily.</text>
</comment>
<dbReference type="PANTHER" id="PTHR43820:SF4">
    <property type="entry name" value="HIGH-AFFINITY BRANCHED-CHAIN AMINO ACID TRANSPORT ATP-BINDING PROTEIN LIVF"/>
    <property type="match status" value="1"/>
</dbReference>
<feature type="domain" description="ABC transporter" evidence="6">
    <location>
        <begin position="3"/>
        <end position="234"/>
    </location>
</feature>
<evidence type="ECO:0000313" key="7">
    <source>
        <dbReference type="EMBL" id="AEA11666.1"/>
    </source>
</evidence>
<dbReference type="CDD" id="cd03224">
    <property type="entry name" value="ABC_TM1139_LivF_branched"/>
    <property type="match status" value="1"/>
</dbReference>
<dbReference type="InterPro" id="IPR052156">
    <property type="entry name" value="BCAA_Transport_ATP-bd_LivF"/>
</dbReference>
<evidence type="ECO:0000256" key="4">
    <source>
        <dbReference type="ARBA" id="ARBA00022840"/>
    </source>
</evidence>
<dbReference type="InterPro" id="IPR017871">
    <property type="entry name" value="ABC_transporter-like_CS"/>
</dbReference>
<dbReference type="SMART" id="SM00382">
    <property type="entry name" value="AAA"/>
    <property type="match status" value="1"/>
</dbReference>
<keyword evidence="3" id="KW-0547">Nucleotide-binding</keyword>